<proteinExistence type="predicted"/>
<protein>
    <submittedName>
        <fullName evidence="2">CZB domain-containing protein</fullName>
    </submittedName>
</protein>
<dbReference type="Proteomes" id="UP001234916">
    <property type="component" value="Chromosome"/>
</dbReference>
<dbReference type="AlphaFoldDB" id="A0AA49FNQ8"/>
<dbReference type="KEGG" id="npv:OHM77_04180"/>
<reference evidence="2" key="1">
    <citation type="journal article" date="2023" name="Nat. Microbiol.">
        <title>Enrichment and characterization of a nitric oxide-reducing microbial community in a continuous bioreactor.</title>
        <authorList>
            <person name="Garrido-Amador P."/>
            <person name="Stortenbeker N."/>
            <person name="Wessels H.J.C.T."/>
            <person name="Speth D.R."/>
            <person name="Garcia-Heredia I."/>
            <person name="Kartal B."/>
        </authorList>
    </citation>
    <scope>NUCLEOTIDE SEQUENCE</scope>
    <source>
        <strain evidence="2">MAG1</strain>
    </source>
</reference>
<name>A0AA49FNQ8_9PROT</name>
<evidence type="ECO:0000259" key="1">
    <source>
        <dbReference type="Pfam" id="PF13682"/>
    </source>
</evidence>
<dbReference type="Pfam" id="PF13682">
    <property type="entry name" value="CZB"/>
    <property type="match status" value="1"/>
</dbReference>
<evidence type="ECO:0000313" key="2">
    <source>
        <dbReference type="EMBL" id="WIM07029.1"/>
    </source>
</evidence>
<organism evidence="2">
    <name type="scientific">Candidatus Nitricoxidivorans perseverans</name>
    <dbReference type="NCBI Taxonomy" id="2975601"/>
    <lineage>
        <taxon>Bacteria</taxon>
        <taxon>Pseudomonadati</taxon>
        <taxon>Pseudomonadota</taxon>
        <taxon>Betaproteobacteria</taxon>
        <taxon>Nitrosomonadales</taxon>
        <taxon>Sterolibacteriaceae</taxon>
        <taxon>Candidatus Nitricoxidivorans</taxon>
    </lineage>
</organism>
<feature type="domain" description="Chemoreceptor zinc-binding" evidence="1">
    <location>
        <begin position="21"/>
        <end position="88"/>
    </location>
</feature>
<dbReference type="InterPro" id="IPR025991">
    <property type="entry name" value="Chemoreceptor_zinc-bind_dom"/>
</dbReference>
<dbReference type="EMBL" id="CP107246">
    <property type="protein sequence ID" value="WIM07029.1"/>
    <property type="molecule type" value="Genomic_DNA"/>
</dbReference>
<accession>A0AA49FNQ8</accession>
<gene>
    <name evidence="2" type="ORF">OHM77_04180</name>
</gene>
<sequence>MTNTIAASALRSFIETAKLDHLVFKFEIYKVFLGITQKQPEDFASHTTCRLGKWYYQGEGRGCFSRLPGYREVEPAHVSFHDHGVEAVRNFHDGNFAAGLDQAMEMEHASLVVLQELERMAAAGHADPSVLCVS</sequence>
<dbReference type="Gene3D" id="1.20.120.30">
    <property type="entry name" value="Aspartate receptor, ligand-binding domain"/>
    <property type="match status" value="1"/>
</dbReference>